<organism evidence="4 5">
    <name type="scientific">Sorangium atrum</name>
    <dbReference type="NCBI Taxonomy" id="2995308"/>
    <lineage>
        <taxon>Bacteria</taxon>
        <taxon>Pseudomonadati</taxon>
        <taxon>Myxococcota</taxon>
        <taxon>Polyangia</taxon>
        <taxon>Polyangiales</taxon>
        <taxon>Polyangiaceae</taxon>
        <taxon>Sorangium</taxon>
    </lineage>
</organism>
<dbReference type="EMBL" id="JAQNDK010000002">
    <property type="protein sequence ID" value="MDC0680082.1"/>
    <property type="molecule type" value="Genomic_DNA"/>
</dbReference>
<evidence type="ECO:0000256" key="3">
    <source>
        <dbReference type="SAM" id="Phobius"/>
    </source>
</evidence>
<evidence type="ECO:0000313" key="5">
    <source>
        <dbReference type="Proteomes" id="UP001217485"/>
    </source>
</evidence>
<feature type="transmembrane region" description="Helical" evidence="3">
    <location>
        <begin position="63"/>
        <end position="83"/>
    </location>
</feature>
<keyword evidence="3" id="KW-1133">Transmembrane helix</keyword>
<dbReference type="Proteomes" id="UP001217485">
    <property type="component" value="Unassembled WGS sequence"/>
</dbReference>
<name>A0ABT5C158_9BACT</name>
<keyword evidence="3" id="KW-0812">Transmembrane</keyword>
<feature type="coiled-coil region" evidence="1">
    <location>
        <begin position="100"/>
        <end position="148"/>
    </location>
</feature>
<evidence type="ECO:0000256" key="2">
    <source>
        <dbReference type="SAM" id="MobiDB-lite"/>
    </source>
</evidence>
<feature type="region of interest" description="Disordered" evidence="2">
    <location>
        <begin position="1"/>
        <end position="26"/>
    </location>
</feature>
<sequence length="219" mass="22316">MRNTQQSPGGLYQAPATYTQGTRGPASIAPVAASVPPMSGSGDLERELEAIAQGVRQKRRGRFAFWMGLVVAAVAAVAVTTFAGKVKEAEAGQAEAVAARVAEQDRIAQLNLQLDERNRKITELTLALDAAKSDAEKAQKAFADYKATAATKALAEGDDVADAKTPTVKGTATLRGRAATSGKAARGASAAVRGASAAASAKKGGKCVCKAGDPLCGCL</sequence>
<keyword evidence="5" id="KW-1185">Reference proteome</keyword>
<proteinExistence type="predicted"/>
<keyword evidence="3" id="KW-0472">Membrane</keyword>
<keyword evidence="1" id="KW-0175">Coiled coil</keyword>
<gene>
    <name evidence="4" type="ORF">POL72_20245</name>
</gene>
<evidence type="ECO:0000256" key="1">
    <source>
        <dbReference type="SAM" id="Coils"/>
    </source>
</evidence>
<dbReference type="RefSeq" id="WP_272097107.1">
    <property type="nucleotide sequence ID" value="NZ_JAQNDK010000002.1"/>
</dbReference>
<comment type="caution">
    <text evidence="4">The sequence shown here is derived from an EMBL/GenBank/DDBJ whole genome shotgun (WGS) entry which is preliminary data.</text>
</comment>
<evidence type="ECO:0000313" key="4">
    <source>
        <dbReference type="EMBL" id="MDC0680082.1"/>
    </source>
</evidence>
<accession>A0ABT5C158</accession>
<reference evidence="4 5" key="1">
    <citation type="submission" date="2023-01" db="EMBL/GenBank/DDBJ databases">
        <title>Minimal conservation of predation-associated metabolite biosynthetic gene clusters underscores biosynthetic potential of Myxococcota including descriptions for ten novel species: Archangium lansinium sp. nov., Myxococcus landrumus sp. nov., Nannocystis bai.</title>
        <authorList>
            <person name="Ahearne A."/>
            <person name="Stevens C."/>
            <person name="Dowd S."/>
        </authorList>
    </citation>
    <scope>NUCLEOTIDE SEQUENCE [LARGE SCALE GENOMIC DNA]</scope>
    <source>
        <strain evidence="4 5">WIWO2</strain>
    </source>
</reference>
<protein>
    <submittedName>
        <fullName evidence="4">Uncharacterized protein</fullName>
    </submittedName>
</protein>